<dbReference type="InterPro" id="IPR057727">
    <property type="entry name" value="WCX_dom"/>
</dbReference>
<dbReference type="EMBL" id="MRCG01000014">
    <property type="protein sequence ID" value="OKH46159.1"/>
    <property type="molecule type" value="Genomic_DNA"/>
</dbReference>
<name>A0A1U7J298_9CYAN</name>
<dbReference type="InterPro" id="IPR026881">
    <property type="entry name" value="WYL_dom"/>
</dbReference>
<organism evidence="3 4">
    <name type="scientific">Phormidium tenue NIES-30</name>
    <dbReference type="NCBI Taxonomy" id="549789"/>
    <lineage>
        <taxon>Bacteria</taxon>
        <taxon>Bacillati</taxon>
        <taxon>Cyanobacteriota</taxon>
        <taxon>Cyanophyceae</taxon>
        <taxon>Oscillatoriophycideae</taxon>
        <taxon>Oscillatoriales</taxon>
        <taxon>Oscillatoriaceae</taxon>
        <taxon>Phormidium</taxon>
    </lineage>
</organism>
<dbReference type="Proteomes" id="UP000185557">
    <property type="component" value="Unassembled WGS sequence"/>
</dbReference>
<evidence type="ECO:0000313" key="3">
    <source>
        <dbReference type="EMBL" id="OKH46159.1"/>
    </source>
</evidence>
<dbReference type="STRING" id="549789.NIES30_17850"/>
<gene>
    <name evidence="3" type="ORF">NIES30_17850</name>
</gene>
<proteinExistence type="predicted"/>
<dbReference type="RefSeq" id="WP_073609791.1">
    <property type="nucleotide sequence ID" value="NZ_MRCG01000014.1"/>
</dbReference>
<evidence type="ECO:0000259" key="2">
    <source>
        <dbReference type="Pfam" id="PF25583"/>
    </source>
</evidence>
<dbReference type="OrthoDB" id="506637at2"/>
<dbReference type="AlphaFoldDB" id="A0A1U7J298"/>
<protein>
    <submittedName>
        <fullName evidence="3">WYL domain-containing protein</fullName>
    </submittedName>
</protein>
<feature type="domain" description="WYL" evidence="1">
    <location>
        <begin position="116"/>
        <end position="167"/>
    </location>
</feature>
<feature type="domain" description="WCX" evidence="2">
    <location>
        <begin position="237"/>
        <end position="279"/>
    </location>
</feature>
<dbReference type="Pfam" id="PF25583">
    <property type="entry name" value="WCX"/>
    <property type="match status" value="1"/>
</dbReference>
<reference evidence="3 4" key="1">
    <citation type="submission" date="2016-11" db="EMBL/GenBank/DDBJ databases">
        <title>Draft Genome Sequences of Nine Cyanobacterial Strains from Diverse Habitats.</title>
        <authorList>
            <person name="Zhu T."/>
            <person name="Hou S."/>
            <person name="Lu X."/>
            <person name="Hess W.R."/>
        </authorList>
    </citation>
    <scope>NUCLEOTIDE SEQUENCE [LARGE SCALE GENOMIC DNA]</scope>
    <source>
        <strain evidence="3 4">NIES-30</strain>
    </source>
</reference>
<evidence type="ECO:0000313" key="4">
    <source>
        <dbReference type="Proteomes" id="UP000185557"/>
    </source>
</evidence>
<dbReference type="Pfam" id="PF13280">
    <property type="entry name" value="WYL"/>
    <property type="match status" value="1"/>
</dbReference>
<accession>A0A1U7J298</accession>
<comment type="caution">
    <text evidence="3">The sequence shown here is derived from an EMBL/GenBank/DDBJ whole genome shotgun (WGS) entry which is preliminary data.</text>
</comment>
<evidence type="ECO:0000259" key="1">
    <source>
        <dbReference type="Pfam" id="PF13280"/>
    </source>
</evidence>
<keyword evidence="4" id="KW-1185">Reference proteome</keyword>
<sequence>MTRKGRALTLSVSDQEKTQLEQLALAFGQTWGDNPNVSKLVKAIANSELRLATNHDWERDRINALNRARNLCVDLGYLAEAVAIAELLLERSEINLPLRQEIQAFVDRPSTPWRMEIERCILRQRPFRLTYQDAAGRLWNFTIRHAKIVTQEDRQYLECWCEETEGSRDIDALLHNWSLRLDRIPDEAVISPAEGHWQPQLSTIQVEFWLLNSLAFSYRSKTEADLVNEWLPDQQARRIVRQIDHTFWFFREVRRYGANCIVVGPEEVRARFAEDVARMNQHYCSS</sequence>